<dbReference type="FunFam" id="1.20.1540.10:FF:000027">
    <property type="entry name" value="Rhomboid family intramembrane serine protease"/>
    <property type="match status" value="1"/>
</dbReference>
<dbReference type="SUPFAM" id="SSF144091">
    <property type="entry name" value="Rhomboid-like"/>
    <property type="match status" value="1"/>
</dbReference>
<keyword evidence="4" id="KW-0378">Hydrolase</keyword>
<evidence type="ECO:0000256" key="5">
    <source>
        <dbReference type="ARBA" id="ARBA00022989"/>
    </source>
</evidence>
<feature type="transmembrane region" description="Helical" evidence="7">
    <location>
        <begin position="104"/>
        <end position="125"/>
    </location>
</feature>
<dbReference type="Pfam" id="PF01694">
    <property type="entry name" value="Rhomboid"/>
    <property type="match status" value="1"/>
</dbReference>
<evidence type="ECO:0000256" key="7">
    <source>
        <dbReference type="SAM" id="Phobius"/>
    </source>
</evidence>
<accession>A0A101ES77</accession>
<feature type="transmembrane region" description="Helical" evidence="7">
    <location>
        <begin position="131"/>
        <end position="148"/>
    </location>
</feature>
<dbReference type="GO" id="GO:0004252">
    <property type="term" value="F:serine-type endopeptidase activity"/>
    <property type="evidence" value="ECO:0007669"/>
    <property type="project" value="InterPro"/>
</dbReference>
<evidence type="ECO:0000256" key="1">
    <source>
        <dbReference type="ARBA" id="ARBA00004141"/>
    </source>
</evidence>
<feature type="transmembrane region" description="Helical" evidence="7">
    <location>
        <begin position="15"/>
        <end position="33"/>
    </location>
</feature>
<sequence length="222" mass="25933">MFPLYDVLPSRKKPYVTIALILINVVVFVYELMLNDRELLLFMYRYGLVPARYTVERVKEALGFSLLPFITHMFLHGGFWHILGNMWFLWIFGDNTEDEMGHVGYTLFYLSAGIFAALTQFVFAFHSTTPMVGASGAVSGVMGAYFVLFPYSRIVTLFPIFFFLTLVEIPAFYYLMIWFFIQVLNGLVGSYGIAWWAHIGGFVYGMIWGYILRMRRIHRYRY</sequence>
<evidence type="ECO:0000256" key="6">
    <source>
        <dbReference type="ARBA" id="ARBA00023136"/>
    </source>
</evidence>
<dbReference type="PANTHER" id="PTHR43731:SF14">
    <property type="entry name" value="PRESENILIN-ASSOCIATED RHOMBOID-LIKE PROTEIN, MITOCHONDRIAL"/>
    <property type="match status" value="1"/>
</dbReference>
<evidence type="ECO:0000313" key="10">
    <source>
        <dbReference type="Proteomes" id="UP000058636"/>
    </source>
</evidence>
<feature type="transmembrane region" description="Helical" evidence="7">
    <location>
        <begin position="193"/>
        <end position="212"/>
    </location>
</feature>
<dbReference type="Gene3D" id="1.20.1540.10">
    <property type="entry name" value="Rhomboid-like"/>
    <property type="match status" value="1"/>
</dbReference>
<gene>
    <name evidence="9" type="ORF">XD57_0185</name>
</gene>
<dbReference type="InterPro" id="IPR022764">
    <property type="entry name" value="Peptidase_S54_rhomboid_dom"/>
</dbReference>
<dbReference type="EMBL" id="LGFG01000007">
    <property type="protein sequence ID" value="KUK23719.1"/>
    <property type="molecule type" value="Genomic_DNA"/>
</dbReference>
<feature type="transmembrane region" description="Helical" evidence="7">
    <location>
        <begin position="69"/>
        <end position="92"/>
    </location>
</feature>
<evidence type="ECO:0000259" key="8">
    <source>
        <dbReference type="Pfam" id="PF01694"/>
    </source>
</evidence>
<keyword evidence="5 7" id="KW-1133">Transmembrane helix</keyword>
<evidence type="ECO:0000313" key="9">
    <source>
        <dbReference type="EMBL" id="KUK23719.1"/>
    </source>
</evidence>
<name>A0A101ES77_9THEM</name>
<protein>
    <submittedName>
        <fullName evidence="9">Rhomboid family protein</fullName>
    </submittedName>
</protein>
<evidence type="ECO:0000256" key="4">
    <source>
        <dbReference type="ARBA" id="ARBA00022801"/>
    </source>
</evidence>
<dbReference type="AlphaFoldDB" id="A0A101ES77"/>
<reference evidence="9 10" key="1">
    <citation type="journal article" date="2015" name="MBio">
        <title>Genome-Resolved Metagenomic Analysis Reveals Roles for Candidate Phyla and Other Microbial Community Members in Biogeochemical Transformations in Oil Reservoirs.</title>
        <authorList>
            <person name="Hu P."/>
            <person name="Tom L."/>
            <person name="Singh A."/>
            <person name="Thomas B.C."/>
            <person name="Baker B.J."/>
            <person name="Piceno Y.M."/>
            <person name="Andersen G.L."/>
            <person name="Banfield J.F."/>
        </authorList>
    </citation>
    <scope>NUCLEOTIDE SEQUENCE [LARGE SCALE GENOMIC DNA]</scope>
    <source>
        <strain evidence="9">46_26</strain>
    </source>
</reference>
<dbReference type="GO" id="GO:0016020">
    <property type="term" value="C:membrane"/>
    <property type="evidence" value="ECO:0007669"/>
    <property type="project" value="UniProtKB-SubCell"/>
</dbReference>
<dbReference type="RefSeq" id="WP_012311306.1">
    <property type="nucleotide sequence ID" value="NZ_DAITJQ010000001.1"/>
</dbReference>
<dbReference type="PATRIC" id="fig|93930.3.peg.814"/>
<comment type="similarity">
    <text evidence="2">Belongs to the peptidase S54 family.</text>
</comment>
<keyword evidence="6 7" id="KW-0472">Membrane</keyword>
<evidence type="ECO:0000256" key="2">
    <source>
        <dbReference type="ARBA" id="ARBA00009045"/>
    </source>
</evidence>
<evidence type="ECO:0000256" key="3">
    <source>
        <dbReference type="ARBA" id="ARBA00022692"/>
    </source>
</evidence>
<dbReference type="PANTHER" id="PTHR43731">
    <property type="entry name" value="RHOMBOID PROTEASE"/>
    <property type="match status" value="1"/>
</dbReference>
<comment type="subcellular location">
    <subcellularLocation>
        <location evidence="1">Membrane</location>
        <topology evidence="1">Multi-pass membrane protein</topology>
    </subcellularLocation>
</comment>
<proteinExistence type="inferred from homology"/>
<dbReference type="InterPro" id="IPR035952">
    <property type="entry name" value="Rhomboid-like_sf"/>
</dbReference>
<dbReference type="Proteomes" id="UP000058636">
    <property type="component" value="Unassembled WGS sequence"/>
</dbReference>
<keyword evidence="3 7" id="KW-0812">Transmembrane</keyword>
<comment type="caution">
    <text evidence="9">The sequence shown here is derived from an EMBL/GenBank/DDBJ whole genome shotgun (WGS) entry which is preliminary data.</text>
</comment>
<dbReference type="InterPro" id="IPR050925">
    <property type="entry name" value="Rhomboid_protease_S54"/>
</dbReference>
<feature type="domain" description="Peptidase S54 rhomboid" evidence="8">
    <location>
        <begin position="67"/>
        <end position="214"/>
    </location>
</feature>
<organism evidence="9 10">
    <name type="scientific">Thermotoga petrophila</name>
    <dbReference type="NCBI Taxonomy" id="93929"/>
    <lineage>
        <taxon>Bacteria</taxon>
        <taxon>Thermotogati</taxon>
        <taxon>Thermotogota</taxon>
        <taxon>Thermotogae</taxon>
        <taxon>Thermotogales</taxon>
        <taxon>Thermotogaceae</taxon>
        <taxon>Thermotoga</taxon>
    </lineage>
</organism>
<feature type="transmembrane region" description="Helical" evidence="7">
    <location>
        <begin position="160"/>
        <end position="181"/>
    </location>
</feature>